<evidence type="ECO:0000256" key="5">
    <source>
        <dbReference type="ARBA" id="ARBA00023136"/>
    </source>
</evidence>
<evidence type="ECO:0000313" key="9">
    <source>
        <dbReference type="Proteomes" id="UP001165378"/>
    </source>
</evidence>
<gene>
    <name evidence="8" type="ORF">LZ495_40610</name>
</gene>
<dbReference type="Proteomes" id="UP001165378">
    <property type="component" value="Unassembled WGS sequence"/>
</dbReference>
<dbReference type="EMBL" id="JAKFHA010000050">
    <property type="protein sequence ID" value="MCF2533493.1"/>
    <property type="molecule type" value="Genomic_DNA"/>
</dbReference>
<evidence type="ECO:0000313" key="8">
    <source>
        <dbReference type="EMBL" id="MCF2533493.1"/>
    </source>
</evidence>
<feature type="transmembrane region" description="Helical" evidence="7">
    <location>
        <begin position="156"/>
        <end position="181"/>
    </location>
</feature>
<feature type="region of interest" description="Disordered" evidence="6">
    <location>
        <begin position="420"/>
        <end position="444"/>
    </location>
</feature>
<evidence type="ECO:0000256" key="3">
    <source>
        <dbReference type="ARBA" id="ARBA00022692"/>
    </source>
</evidence>
<evidence type="ECO:0000256" key="7">
    <source>
        <dbReference type="SAM" id="Phobius"/>
    </source>
</evidence>
<keyword evidence="9" id="KW-1185">Reference proteome</keyword>
<protein>
    <submittedName>
        <fullName evidence="8">Flippase-like domain-containing protein</fullName>
    </submittedName>
</protein>
<feature type="compositionally biased region" description="Basic and acidic residues" evidence="6">
    <location>
        <begin position="7"/>
        <end position="23"/>
    </location>
</feature>
<feature type="transmembrane region" description="Helical" evidence="7">
    <location>
        <begin position="230"/>
        <end position="257"/>
    </location>
</feature>
<feature type="transmembrane region" description="Helical" evidence="7">
    <location>
        <begin position="306"/>
        <end position="327"/>
    </location>
</feature>
<dbReference type="GO" id="GO:0005886">
    <property type="term" value="C:plasma membrane"/>
    <property type="evidence" value="ECO:0007669"/>
    <property type="project" value="UniProtKB-SubCell"/>
</dbReference>
<name>A0AA41Q8D3_9ACTN</name>
<evidence type="ECO:0000256" key="4">
    <source>
        <dbReference type="ARBA" id="ARBA00022989"/>
    </source>
</evidence>
<feature type="transmembrane region" description="Helical" evidence="7">
    <location>
        <begin position="339"/>
        <end position="360"/>
    </location>
</feature>
<keyword evidence="5 7" id="KW-0472">Membrane</keyword>
<reference evidence="8" key="1">
    <citation type="submission" date="2022-01" db="EMBL/GenBank/DDBJ databases">
        <title>Genome-Based Taxonomic Classification of the Phylum Actinobacteria.</title>
        <authorList>
            <person name="Gao Y."/>
        </authorList>
    </citation>
    <scope>NUCLEOTIDE SEQUENCE</scope>
    <source>
        <strain evidence="8">KLBMP 8922</strain>
    </source>
</reference>
<dbReference type="RefSeq" id="WP_235058266.1">
    <property type="nucleotide sequence ID" value="NZ_JAKFHA010000050.1"/>
</dbReference>
<keyword evidence="4 7" id="KW-1133">Transmembrane helix</keyword>
<feature type="transmembrane region" description="Helical" evidence="7">
    <location>
        <begin position="120"/>
        <end position="141"/>
    </location>
</feature>
<dbReference type="AlphaFoldDB" id="A0AA41Q8D3"/>
<feature type="region of interest" description="Disordered" evidence="6">
    <location>
        <begin position="1"/>
        <end position="98"/>
    </location>
</feature>
<dbReference type="Pfam" id="PF03706">
    <property type="entry name" value="LPG_synthase_TM"/>
    <property type="match status" value="1"/>
</dbReference>
<keyword evidence="2" id="KW-1003">Cell membrane</keyword>
<evidence type="ECO:0000256" key="1">
    <source>
        <dbReference type="ARBA" id="ARBA00004651"/>
    </source>
</evidence>
<proteinExistence type="predicted"/>
<comment type="caution">
    <text evidence="8">The sequence shown here is derived from an EMBL/GenBank/DDBJ whole genome shotgun (WGS) entry which is preliminary data.</text>
</comment>
<comment type="subcellular location">
    <subcellularLocation>
        <location evidence="1">Cell membrane</location>
        <topology evidence="1">Multi-pass membrane protein</topology>
    </subcellularLocation>
</comment>
<dbReference type="InterPro" id="IPR022791">
    <property type="entry name" value="L-PG_synthase/AglD"/>
</dbReference>
<accession>A0AA41Q8D3</accession>
<sequence length="444" mass="45898">MTGPAADRGEPGGPDRGRAEHDGFVGALEEAVEEAVAEAVAENVPGGAPQAALGTADPDAEADSDPDRDPDRGVATGPGGPADAGTAAAAGAPGPAEGAAAGTEAAAARKKVWMRRIGRLVAWLRPVLLLLAVGGIAYVVLKHWNDVAATLRELPWYAVAASGLVLMIGMVTGTLAWQVVVDSMGKPIGFRKGAQIQLVSQLGKYVPGSVWSYVLQLELGRKAQVSRARLFTASLLHVAIAIVTSMLLGILALPVMLDDAPGAAWVFVLLPLGFVGLHPKFLAWAGERTLRLLRRPPVKLRLTWALVARVAGLAALSYTLFGLHLWLLARAVGPADFKQLLLCIGAIAVGLTMGVFAFVLPSGAGVREIVIVATLATTMPRGQAVALALVSRLLFTVADLVSAGIAALLARKVLAESAATAPPREEDAPLSMAAQGVSPDKSTQ</sequence>
<evidence type="ECO:0000256" key="6">
    <source>
        <dbReference type="SAM" id="MobiDB-lite"/>
    </source>
</evidence>
<evidence type="ECO:0000256" key="2">
    <source>
        <dbReference type="ARBA" id="ARBA00022475"/>
    </source>
</evidence>
<feature type="compositionally biased region" description="Low complexity" evidence="6">
    <location>
        <begin position="83"/>
        <end position="98"/>
    </location>
</feature>
<organism evidence="8 9">
    <name type="scientific">Yinghuangia soli</name>
    <dbReference type="NCBI Taxonomy" id="2908204"/>
    <lineage>
        <taxon>Bacteria</taxon>
        <taxon>Bacillati</taxon>
        <taxon>Actinomycetota</taxon>
        <taxon>Actinomycetes</taxon>
        <taxon>Kitasatosporales</taxon>
        <taxon>Streptomycetaceae</taxon>
        <taxon>Yinghuangia</taxon>
    </lineage>
</organism>
<feature type="transmembrane region" description="Helical" evidence="7">
    <location>
        <begin position="263"/>
        <end position="285"/>
    </location>
</feature>
<keyword evidence="3 7" id="KW-0812">Transmembrane</keyword>